<keyword evidence="4" id="KW-0539">Nucleus</keyword>
<feature type="compositionally biased region" description="Low complexity" evidence="5">
    <location>
        <begin position="27"/>
        <end position="54"/>
    </location>
</feature>
<keyword evidence="3" id="KW-0508">mRNA splicing</keyword>
<name>A0A6A5YRF1_9PLEO</name>
<evidence type="ECO:0000256" key="2">
    <source>
        <dbReference type="ARBA" id="ARBA00022664"/>
    </source>
</evidence>
<evidence type="ECO:0000313" key="8">
    <source>
        <dbReference type="EMBL" id="KAF2108731.1"/>
    </source>
</evidence>
<dbReference type="EMBL" id="ML977346">
    <property type="protein sequence ID" value="KAF2108731.1"/>
    <property type="molecule type" value="Genomic_DNA"/>
</dbReference>
<evidence type="ECO:0000256" key="4">
    <source>
        <dbReference type="ARBA" id="ARBA00023242"/>
    </source>
</evidence>
<dbReference type="InterPro" id="IPR013881">
    <property type="entry name" value="Pre-mRNA_splic_Prp3_dom"/>
</dbReference>
<dbReference type="InterPro" id="IPR010541">
    <property type="entry name" value="Prp3_C"/>
</dbReference>
<dbReference type="Pfam" id="PF06544">
    <property type="entry name" value="Prp3_C"/>
    <property type="match status" value="1"/>
</dbReference>
<dbReference type="Proteomes" id="UP000799770">
    <property type="component" value="Unassembled WGS sequence"/>
</dbReference>
<evidence type="ECO:0000259" key="6">
    <source>
        <dbReference type="Pfam" id="PF06544"/>
    </source>
</evidence>
<feature type="compositionally biased region" description="Basic and acidic residues" evidence="5">
    <location>
        <begin position="1"/>
        <end position="13"/>
    </location>
</feature>
<accession>A0A6A5YRF1</accession>
<dbReference type="OrthoDB" id="10264544at2759"/>
<protein>
    <submittedName>
        <fullName evidence="8">Pre-mRNA processing factor 3-domain-containing protein</fullName>
    </submittedName>
</protein>
<dbReference type="CDD" id="cd24162">
    <property type="entry name" value="Prp3_C"/>
    <property type="match status" value="1"/>
</dbReference>
<keyword evidence="9" id="KW-1185">Reference proteome</keyword>
<keyword evidence="2" id="KW-0507">mRNA processing</keyword>
<feature type="domain" description="Small nuclear ribonucleoprotein Prp3 C-terminal" evidence="6">
    <location>
        <begin position="348"/>
        <end position="489"/>
    </location>
</feature>
<organism evidence="8 9">
    <name type="scientific">Lophiotrema nucula</name>
    <dbReference type="NCBI Taxonomy" id="690887"/>
    <lineage>
        <taxon>Eukaryota</taxon>
        <taxon>Fungi</taxon>
        <taxon>Dikarya</taxon>
        <taxon>Ascomycota</taxon>
        <taxon>Pezizomycotina</taxon>
        <taxon>Dothideomycetes</taxon>
        <taxon>Pleosporomycetidae</taxon>
        <taxon>Pleosporales</taxon>
        <taxon>Lophiotremataceae</taxon>
        <taxon>Lophiotrema</taxon>
    </lineage>
</organism>
<evidence type="ECO:0000259" key="7">
    <source>
        <dbReference type="Pfam" id="PF08572"/>
    </source>
</evidence>
<dbReference type="InterPro" id="IPR027104">
    <property type="entry name" value="Prp3"/>
</dbReference>
<feature type="domain" description="Pre-mRNA-splicing factor 3" evidence="7">
    <location>
        <begin position="118"/>
        <end position="325"/>
    </location>
</feature>
<dbReference type="GO" id="GO:0000398">
    <property type="term" value="P:mRNA splicing, via spliceosome"/>
    <property type="evidence" value="ECO:0007669"/>
    <property type="project" value="InterPro"/>
</dbReference>
<evidence type="ECO:0000256" key="5">
    <source>
        <dbReference type="SAM" id="MobiDB-lite"/>
    </source>
</evidence>
<dbReference type="Pfam" id="PF08572">
    <property type="entry name" value="PRP3"/>
    <property type="match status" value="1"/>
</dbReference>
<dbReference type="PANTHER" id="PTHR14212:SF0">
    <property type="entry name" value="U4_U6 SMALL NUCLEAR RIBONUCLEOPROTEIN PRP3"/>
    <property type="match status" value="1"/>
</dbReference>
<dbReference type="AlphaFoldDB" id="A0A6A5YRF1"/>
<feature type="region of interest" description="Disordered" evidence="5">
    <location>
        <begin position="1"/>
        <end position="126"/>
    </location>
</feature>
<evidence type="ECO:0000256" key="3">
    <source>
        <dbReference type="ARBA" id="ARBA00023187"/>
    </source>
</evidence>
<evidence type="ECO:0000313" key="9">
    <source>
        <dbReference type="Proteomes" id="UP000799770"/>
    </source>
</evidence>
<evidence type="ECO:0000256" key="1">
    <source>
        <dbReference type="ARBA" id="ARBA00004123"/>
    </source>
</evidence>
<gene>
    <name evidence="8" type="ORF">BDV96DRAFT_587178</name>
</gene>
<sequence length="493" mass="55404">MVEKRPFPGDHDSPNGTKRPRPEPTMAASSLAEKIALAKAKAAAMRQAGGAVAAPPALSKPHSPSPAPTTSGNDSLAAIRARVAAMNSKAAAPPSDQTAPAKPGNRQTESEKPEAPQNPYFNADDPQVTRKVKRVPRTLAFNLPGKYLDQASRIRQLNRMEEIKRQIARSARLSGLDENSERNFIIQPPVECEWWDEILLEEKTYDSQVKIDGDDSVITSYVQHPPVLKAAQERRLVEIQPMYLTPKEQAKLRRMRRAAELKEEQAKIRLGLRDPDPPKIRRANLMRVLGQDALLEPTRIEQVVEAQIKEREDKHIQANAERKLTKEERLAKLEKNQLKDAKKGIHMAVFRITDLSFGKLRFRIDQNAKQHSLTGITIFNPHMNLVIVEGGEYGVNKYKKMMARTSWTENSGFASEAQEEKQARDPQWLKPVDENGTLRDLSNNKASLIFEGEVSNRVFRKWGARICETDGEAREVLSKTKLDSMWALALASD</sequence>
<comment type="subcellular location">
    <subcellularLocation>
        <location evidence="1">Nucleus</location>
    </subcellularLocation>
</comment>
<reference evidence="8" key="1">
    <citation type="journal article" date="2020" name="Stud. Mycol.">
        <title>101 Dothideomycetes genomes: a test case for predicting lifestyles and emergence of pathogens.</title>
        <authorList>
            <person name="Haridas S."/>
            <person name="Albert R."/>
            <person name="Binder M."/>
            <person name="Bloem J."/>
            <person name="Labutti K."/>
            <person name="Salamov A."/>
            <person name="Andreopoulos B."/>
            <person name="Baker S."/>
            <person name="Barry K."/>
            <person name="Bills G."/>
            <person name="Bluhm B."/>
            <person name="Cannon C."/>
            <person name="Castanera R."/>
            <person name="Culley D."/>
            <person name="Daum C."/>
            <person name="Ezra D."/>
            <person name="Gonzalez J."/>
            <person name="Henrissat B."/>
            <person name="Kuo A."/>
            <person name="Liang C."/>
            <person name="Lipzen A."/>
            <person name="Lutzoni F."/>
            <person name="Magnuson J."/>
            <person name="Mondo S."/>
            <person name="Nolan M."/>
            <person name="Ohm R."/>
            <person name="Pangilinan J."/>
            <person name="Park H.-J."/>
            <person name="Ramirez L."/>
            <person name="Alfaro M."/>
            <person name="Sun H."/>
            <person name="Tritt A."/>
            <person name="Yoshinaga Y."/>
            <person name="Zwiers L.-H."/>
            <person name="Turgeon B."/>
            <person name="Goodwin S."/>
            <person name="Spatafora J."/>
            <person name="Crous P."/>
            <person name="Grigoriev I."/>
        </authorList>
    </citation>
    <scope>NUCLEOTIDE SEQUENCE</scope>
    <source>
        <strain evidence="8">CBS 627.86</strain>
    </source>
</reference>
<proteinExistence type="predicted"/>
<dbReference type="PANTHER" id="PTHR14212">
    <property type="entry name" value="U4/U6-ASSOCIATED RNA SPLICING FACTOR-RELATED"/>
    <property type="match status" value="1"/>
</dbReference>
<dbReference type="GO" id="GO:0046540">
    <property type="term" value="C:U4/U6 x U5 tri-snRNP complex"/>
    <property type="evidence" value="ECO:0007669"/>
    <property type="project" value="InterPro"/>
</dbReference>